<dbReference type="STRING" id="4572.M8A9X8"/>
<protein>
    <submittedName>
        <fullName evidence="1">Uncharacterized protein</fullName>
    </submittedName>
</protein>
<dbReference type="PROSITE" id="PS50181">
    <property type="entry name" value="FBOX"/>
    <property type="match status" value="1"/>
</dbReference>
<gene>
    <name evidence="1" type="ORF">TRIUR3_27091</name>
</gene>
<name>M8A9X8_TRIUA</name>
<accession>M8A9X8</accession>
<dbReference type="InterPro" id="IPR001810">
    <property type="entry name" value="F-box_dom"/>
</dbReference>
<evidence type="ECO:0000313" key="1">
    <source>
        <dbReference type="EMBL" id="EMS61465.1"/>
    </source>
</evidence>
<dbReference type="PANTHER" id="PTHR31264:SF9">
    <property type="entry name" value="F-BOX DOMAIN-CONTAINING PROTEIN"/>
    <property type="match status" value="1"/>
</dbReference>
<dbReference type="SUPFAM" id="SSF81383">
    <property type="entry name" value="F-box domain"/>
    <property type="match status" value="1"/>
</dbReference>
<reference evidence="1" key="1">
    <citation type="journal article" date="2013" name="Nature">
        <title>Draft genome of the wheat A-genome progenitor Triticum urartu.</title>
        <authorList>
            <person name="Ling H.Q."/>
            <person name="Zhao S."/>
            <person name="Liu D."/>
            <person name="Wang J."/>
            <person name="Sun H."/>
            <person name="Zhang C."/>
            <person name="Fan H."/>
            <person name="Li D."/>
            <person name="Dong L."/>
            <person name="Tao Y."/>
            <person name="Gao C."/>
            <person name="Wu H."/>
            <person name="Li Y."/>
            <person name="Cui Y."/>
            <person name="Guo X."/>
            <person name="Zheng S."/>
            <person name="Wang B."/>
            <person name="Yu K."/>
            <person name="Liang Q."/>
            <person name="Yang W."/>
            <person name="Lou X."/>
            <person name="Chen J."/>
            <person name="Feng M."/>
            <person name="Jian J."/>
            <person name="Zhang X."/>
            <person name="Luo G."/>
            <person name="Jiang Y."/>
            <person name="Liu J."/>
            <person name="Wang Z."/>
            <person name="Sha Y."/>
            <person name="Zhang B."/>
            <person name="Wu H."/>
            <person name="Tang D."/>
            <person name="Shen Q."/>
            <person name="Xue P."/>
            <person name="Zou S."/>
            <person name="Wang X."/>
            <person name="Liu X."/>
            <person name="Wang F."/>
            <person name="Yang Y."/>
            <person name="An X."/>
            <person name="Dong Z."/>
            <person name="Zhang K."/>
            <person name="Zhang X."/>
            <person name="Luo M.C."/>
            <person name="Dvorak J."/>
            <person name="Tong Y."/>
            <person name="Wang J."/>
            <person name="Yang H."/>
            <person name="Li Z."/>
            <person name="Wang D."/>
            <person name="Zhang A."/>
            <person name="Wang J."/>
        </authorList>
    </citation>
    <scope>NUCLEOTIDE SEQUENCE</scope>
</reference>
<proteinExistence type="predicted"/>
<dbReference type="PANTHER" id="PTHR31264">
    <property type="entry name" value="OS07G0554500 PROTEIN-RELATED"/>
    <property type="match status" value="1"/>
</dbReference>
<dbReference type="InterPro" id="IPR036047">
    <property type="entry name" value="F-box-like_dom_sf"/>
</dbReference>
<dbReference type="AlphaFoldDB" id="M8A9X8"/>
<dbReference type="OMA" id="HRFFRRF"/>
<organism evidence="1">
    <name type="scientific">Triticum urartu</name>
    <name type="common">Red wild einkorn</name>
    <name type="synonym">Crithodium urartu</name>
    <dbReference type="NCBI Taxonomy" id="4572"/>
    <lineage>
        <taxon>Eukaryota</taxon>
        <taxon>Viridiplantae</taxon>
        <taxon>Streptophyta</taxon>
        <taxon>Embryophyta</taxon>
        <taxon>Tracheophyta</taxon>
        <taxon>Spermatophyta</taxon>
        <taxon>Magnoliopsida</taxon>
        <taxon>Liliopsida</taxon>
        <taxon>Poales</taxon>
        <taxon>Poaceae</taxon>
        <taxon>BOP clade</taxon>
        <taxon>Pooideae</taxon>
        <taxon>Triticodae</taxon>
        <taxon>Triticeae</taxon>
        <taxon>Triticinae</taxon>
        <taxon>Triticum</taxon>
    </lineage>
</organism>
<sequence>MASPLTEIPDHLLAEVFLRLPEPEAPTPASAACVSFYRLVTDDSFLRRFRRLHASSVLGFLQEGSMFRPTMPPHPSAPAAQALAQAADFYFSFIPSRCHWTVQDIHDGLLEP</sequence>
<dbReference type="EMBL" id="KD095392">
    <property type="protein sequence ID" value="EMS61465.1"/>
    <property type="molecule type" value="Genomic_DNA"/>
</dbReference>